<dbReference type="RefSeq" id="WP_262685806.1">
    <property type="nucleotide sequence ID" value="NZ_JAOQIO010000084.1"/>
</dbReference>
<dbReference type="PANTHER" id="PTHR30193">
    <property type="entry name" value="ABC TRANSPORTER PERMEASE PROTEIN"/>
    <property type="match status" value="1"/>
</dbReference>
<gene>
    <name evidence="9" type="ORF">OB236_21550</name>
</gene>
<evidence type="ECO:0000256" key="5">
    <source>
        <dbReference type="ARBA" id="ARBA00022989"/>
    </source>
</evidence>
<dbReference type="Gene3D" id="1.10.3720.10">
    <property type="entry name" value="MetI-like"/>
    <property type="match status" value="1"/>
</dbReference>
<evidence type="ECO:0000256" key="2">
    <source>
        <dbReference type="ARBA" id="ARBA00022448"/>
    </source>
</evidence>
<proteinExistence type="inferred from homology"/>
<dbReference type="InterPro" id="IPR000515">
    <property type="entry name" value="MetI-like"/>
</dbReference>
<evidence type="ECO:0000256" key="7">
    <source>
        <dbReference type="RuleBase" id="RU363032"/>
    </source>
</evidence>
<accession>A0ABT2UJ80</accession>
<name>A0ABT2UJ80_9BACL</name>
<comment type="caution">
    <text evidence="9">The sequence shown here is derived from an EMBL/GenBank/DDBJ whole genome shotgun (WGS) entry which is preliminary data.</text>
</comment>
<organism evidence="9 10">
    <name type="scientific">Paenibacillus baimaensis</name>
    <dbReference type="NCBI Taxonomy" id="2982185"/>
    <lineage>
        <taxon>Bacteria</taxon>
        <taxon>Bacillati</taxon>
        <taxon>Bacillota</taxon>
        <taxon>Bacilli</taxon>
        <taxon>Bacillales</taxon>
        <taxon>Paenibacillaceae</taxon>
        <taxon>Paenibacillus</taxon>
    </lineage>
</organism>
<comment type="similarity">
    <text evidence="7">Belongs to the binding-protein-dependent transport system permease family.</text>
</comment>
<dbReference type="PROSITE" id="PS50928">
    <property type="entry name" value="ABC_TM1"/>
    <property type="match status" value="1"/>
</dbReference>
<dbReference type="Proteomes" id="UP001652445">
    <property type="component" value="Unassembled WGS sequence"/>
</dbReference>
<feature type="transmembrane region" description="Helical" evidence="7">
    <location>
        <begin position="123"/>
        <end position="145"/>
    </location>
</feature>
<comment type="subcellular location">
    <subcellularLocation>
        <location evidence="1 7">Cell membrane</location>
        <topology evidence="1 7">Multi-pass membrane protein</topology>
    </subcellularLocation>
</comment>
<feature type="transmembrane region" description="Helical" evidence="7">
    <location>
        <begin position="26"/>
        <end position="53"/>
    </location>
</feature>
<evidence type="ECO:0000259" key="8">
    <source>
        <dbReference type="PROSITE" id="PS50928"/>
    </source>
</evidence>
<feature type="transmembrane region" description="Helical" evidence="7">
    <location>
        <begin position="89"/>
        <end position="111"/>
    </location>
</feature>
<dbReference type="CDD" id="cd06261">
    <property type="entry name" value="TM_PBP2"/>
    <property type="match status" value="1"/>
</dbReference>
<evidence type="ECO:0000313" key="9">
    <source>
        <dbReference type="EMBL" id="MCU6794700.1"/>
    </source>
</evidence>
<dbReference type="PANTHER" id="PTHR30193:SF37">
    <property type="entry name" value="INNER MEMBRANE ABC TRANSPORTER PERMEASE PROTEIN YCJO"/>
    <property type="match status" value="1"/>
</dbReference>
<evidence type="ECO:0000256" key="3">
    <source>
        <dbReference type="ARBA" id="ARBA00022475"/>
    </source>
</evidence>
<dbReference type="SUPFAM" id="SSF161098">
    <property type="entry name" value="MetI-like"/>
    <property type="match status" value="1"/>
</dbReference>
<evidence type="ECO:0000256" key="4">
    <source>
        <dbReference type="ARBA" id="ARBA00022692"/>
    </source>
</evidence>
<keyword evidence="5 7" id="KW-1133">Transmembrane helix</keyword>
<protein>
    <submittedName>
        <fullName evidence="9">Sugar ABC transporter permease</fullName>
    </submittedName>
</protein>
<evidence type="ECO:0000256" key="6">
    <source>
        <dbReference type="ARBA" id="ARBA00023136"/>
    </source>
</evidence>
<keyword evidence="2 7" id="KW-0813">Transport</keyword>
<sequence length="312" mass="34745">MNIHAVAPTAGAAARPWLTERRRSRLAAYLFISPFFVLFAIFGIYPIFFTFYLSMYKWNGMGDMKFVGLKNFELVLTDPTFWTSVGNTFIMGGMGTIPQLILALILAVALNSAFIKGTKLLRAIYFLPNVTSIVAVTMIFSAAFANKGMANYLVSFLEMGPYAWNIQNWPLKTAIATMVIWRWTGYNAIIFLAGLQSIPGDLYEAARIDGANRRQLFTHITVPLLKPFILFTVLISTIGSIQLFTEPYVFLSQGGSGSTRSEGITMVIYLYTEAFRNSFFGTAAATAVILFMFTVIFSLLNTWLSKRMGGEA</sequence>
<feature type="transmembrane region" description="Helical" evidence="7">
    <location>
        <begin position="279"/>
        <end position="300"/>
    </location>
</feature>
<feature type="transmembrane region" description="Helical" evidence="7">
    <location>
        <begin position="174"/>
        <end position="195"/>
    </location>
</feature>
<feature type="domain" description="ABC transmembrane type-1" evidence="8">
    <location>
        <begin position="85"/>
        <end position="301"/>
    </location>
</feature>
<keyword evidence="10" id="KW-1185">Reference proteome</keyword>
<dbReference type="EMBL" id="JAOQIO010000084">
    <property type="protein sequence ID" value="MCU6794700.1"/>
    <property type="molecule type" value="Genomic_DNA"/>
</dbReference>
<keyword evidence="4 7" id="KW-0812">Transmembrane</keyword>
<feature type="transmembrane region" description="Helical" evidence="7">
    <location>
        <begin position="216"/>
        <end position="241"/>
    </location>
</feature>
<dbReference type="InterPro" id="IPR051393">
    <property type="entry name" value="ABC_transporter_permease"/>
</dbReference>
<reference evidence="9 10" key="1">
    <citation type="submission" date="2022-09" db="EMBL/GenBank/DDBJ databases">
        <authorList>
            <person name="Han X.L."/>
            <person name="Wang Q."/>
            <person name="Lu T."/>
        </authorList>
    </citation>
    <scope>NUCLEOTIDE SEQUENCE [LARGE SCALE GENOMIC DNA]</scope>
    <source>
        <strain evidence="9 10">WQ 127069</strain>
    </source>
</reference>
<dbReference type="Pfam" id="PF00528">
    <property type="entry name" value="BPD_transp_1"/>
    <property type="match status" value="1"/>
</dbReference>
<keyword evidence="6 7" id="KW-0472">Membrane</keyword>
<evidence type="ECO:0000313" key="10">
    <source>
        <dbReference type="Proteomes" id="UP001652445"/>
    </source>
</evidence>
<keyword evidence="3" id="KW-1003">Cell membrane</keyword>
<evidence type="ECO:0000256" key="1">
    <source>
        <dbReference type="ARBA" id="ARBA00004651"/>
    </source>
</evidence>
<dbReference type="InterPro" id="IPR035906">
    <property type="entry name" value="MetI-like_sf"/>
</dbReference>